<dbReference type="STRING" id="2903.R1B3E8"/>
<reference evidence="3" key="2">
    <citation type="submission" date="2024-10" db="UniProtKB">
        <authorList>
            <consortium name="EnsemblProtists"/>
        </authorList>
    </citation>
    <scope>IDENTIFICATION</scope>
</reference>
<evidence type="ECO:0000313" key="4">
    <source>
        <dbReference type="Proteomes" id="UP000013827"/>
    </source>
</evidence>
<evidence type="ECO:0008006" key="5">
    <source>
        <dbReference type="Google" id="ProtNLM"/>
    </source>
</evidence>
<dbReference type="RefSeq" id="XP_005756487.1">
    <property type="nucleotide sequence ID" value="XM_005756430.1"/>
</dbReference>
<feature type="repeat" description="PPR" evidence="1">
    <location>
        <begin position="254"/>
        <end position="288"/>
    </location>
</feature>
<dbReference type="Gene3D" id="1.25.40.10">
    <property type="entry name" value="Tetratricopeptide repeat domain"/>
    <property type="match status" value="2"/>
</dbReference>
<dbReference type="GO" id="GO:0005739">
    <property type="term" value="C:mitochondrion"/>
    <property type="evidence" value="ECO:0007669"/>
    <property type="project" value="TreeGrafter"/>
</dbReference>
<dbReference type="PANTHER" id="PTHR47938">
    <property type="entry name" value="RESPIRATORY COMPLEX I CHAPERONE (CIA84), PUTATIVE (AFU_ORTHOLOGUE AFUA_2G06020)-RELATED"/>
    <property type="match status" value="1"/>
</dbReference>
<dbReference type="Proteomes" id="UP000013827">
    <property type="component" value="Unassembled WGS sequence"/>
</dbReference>
<dbReference type="GO" id="GO:0003729">
    <property type="term" value="F:mRNA binding"/>
    <property type="evidence" value="ECO:0007669"/>
    <property type="project" value="TreeGrafter"/>
</dbReference>
<evidence type="ECO:0000313" key="3">
    <source>
        <dbReference type="EnsemblProtists" id="EOD04058"/>
    </source>
</evidence>
<dbReference type="InterPro" id="IPR011990">
    <property type="entry name" value="TPR-like_helical_dom_sf"/>
</dbReference>
<feature type="region of interest" description="Disordered" evidence="2">
    <location>
        <begin position="227"/>
        <end position="254"/>
    </location>
</feature>
<sequence>MRAKSLAWADAAHRAEGALLNGNVNGALRALDETARNSRRSDDEVRALYSRLMRVGRDSTDAPAGAVARLHEHMQQAAGVGPSPATVHLEVAAEVRRGRLEGALALLAAVASGGLVAPSTGSFDLIVHAAAARRNRLLAWHAYRALRRAKLTPSAHTLNALMKAETRARRPQAALRLFARADAVPARGWVGSPPDGWSLVGAMAAAAAADEPESVSLFFERLLRSSSDEAEDGGNGGDVGGGGGRGGGDGPSQSVAAWNMALRARLQCGDRAGAVRLYGEMRSAALEPASGVVAPRPATDTLNTLLAGFGGSGDGGAAGRPPPSEWRWLLSDMGKLGVAPDKFTLATLLRLQTDLRRTRDVWRWGRGRRVRRDARTWHHLIEAYIEFGKPGAAPRLLGAMAADGARHGWGWHASGARSNNLYLRSLLAAGDVAGAISLWREIRPLLRSWRREASGGAEEEAAAEAERAAAHALLRALRVAFALRQDGLEPDRACFSAYTNGKALLRLECCPETVGGGKPLKIRIQLTAPEEHQQEGVVGG</sequence>
<accession>A0A0D3HYH3</accession>
<dbReference type="GO" id="GO:0140053">
    <property type="term" value="P:mitochondrial gene expression"/>
    <property type="evidence" value="ECO:0007669"/>
    <property type="project" value="TreeGrafter"/>
</dbReference>
<keyword evidence="4" id="KW-1185">Reference proteome</keyword>
<feature type="compositionally biased region" description="Gly residues" evidence="2">
    <location>
        <begin position="233"/>
        <end position="250"/>
    </location>
</feature>
<dbReference type="PaxDb" id="2903-EOD04058"/>
<dbReference type="KEGG" id="ehx:EMIHUDRAFT_453959"/>
<dbReference type="InterPro" id="IPR002885">
    <property type="entry name" value="PPR_rpt"/>
</dbReference>
<dbReference type="PROSITE" id="PS51375">
    <property type="entry name" value="PPR"/>
    <property type="match status" value="1"/>
</dbReference>
<protein>
    <recommendedName>
        <fullName evidence="5">Pentacotripeptide-repeat region of PRORP domain-containing protein</fullName>
    </recommendedName>
</protein>
<organism evidence="3 4">
    <name type="scientific">Emiliania huxleyi (strain CCMP1516)</name>
    <dbReference type="NCBI Taxonomy" id="280463"/>
    <lineage>
        <taxon>Eukaryota</taxon>
        <taxon>Haptista</taxon>
        <taxon>Haptophyta</taxon>
        <taxon>Prymnesiophyceae</taxon>
        <taxon>Isochrysidales</taxon>
        <taxon>Noelaerhabdaceae</taxon>
        <taxon>Emiliania</taxon>
    </lineage>
</organism>
<reference evidence="4" key="1">
    <citation type="journal article" date="2013" name="Nature">
        <title>Pan genome of the phytoplankton Emiliania underpins its global distribution.</title>
        <authorList>
            <person name="Read B.A."/>
            <person name="Kegel J."/>
            <person name="Klute M.J."/>
            <person name="Kuo A."/>
            <person name="Lefebvre S.C."/>
            <person name="Maumus F."/>
            <person name="Mayer C."/>
            <person name="Miller J."/>
            <person name="Monier A."/>
            <person name="Salamov A."/>
            <person name="Young J."/>
            <person name="Aguilar M."/>
            <person name="Claverie J.M."/>
            <person name="Frickenhaus S."/>
            <person name="Gonzalez K."/>
            <person name="Herman E.K."/>
            <person name="Lin Y.C."/>
            <person name="Napier J."/>
            <person name="Ogata H."/>
            <person name="Sarno A.F."/>
            <person name="Shmutz J."/>
            <person name="Schroeder D."/>
            <person name="de Vargas C."/>
            <person name="Verret F."/>
            <person name="von Dassow P."/>
            <person name="Valentin K."/>
            <person name="Van de Peer Y."/>
            <person name="Wheeler G."/>
            <person name="Dacks J.B."/>
            <person name="Delwiche C.F."/>
            <person name="Dyhrman S.T."/>
            <person name="Glockner G."/>
            <person name="John U."/>
            <person name="Richards T."/>
            <person name="Worden A.Z."/>
            <person name="Zhang X."/>
            <person name="Grigoriev I.V."/>
            <person name="Allen A.E."/>
            <person name="Bidle K."/>
            <person name="Borodovsky M."/>
            <person name="Bowler C."/>
            <person name="Brownlee C."/>
            <person name="Cock J.M."/>
            <person name="Elias M."/>
            <person name="Gladyshev V.N."/>
            <person name="Groth M."/>
            <person name="Guda C."/>
            <person name="Hadaegh A."/>
            <person name="Iglesias-Rodriguez M.D."/>
            <person name="Jenkins J."/>
            <person name="Jones B.M."/>
            <person name="Lawson T."/>
            <person name="Leese F."/>
            <person name="Lindquist E."/>
            <person name="Lobanov A."/>
            <person name="Lomsadze A."/>
            <person name="Malik S.B."/>
            <person name="Marsh M.E."/>
            <person name="Mackinder L."/>
            <person name="Mock T."/>
            <person name="Mueller-Roeber B."/>
            <person name="Pagarete A."/>
            <person name="Parker M."/>
            <person name="Probert I."/>
            <person name="Quesneville H."/>
            <person name="Raines C."/>
            <person name="Rensing S.A."/>
            <person name="Riano-Pachon D.M."/>
            <person name="Richier S."/>
            <person name="Rokitta S."/>
            <person name="Shiraiwa Y."/>
            <person name="Soanes D.M."/>
            <person name="van der Giezen M."/>
            <person name="Wahlund T.M."/>
            <person name="Williams B."/>
            <person name="Wilson W."/>
            <person name="Wolfe G."/>
            <person name="Wurch L.L."/>
        </authorList>
    </citation>
    <scope>NUCLEOTIDE SEQUENCE</scope>
</reference>
<dbReference type="HOGENOM" id="CLU_509455_0_0_1"/>
<evidence type="ECO:0000256" key="2">
    <source>
        <dbReference type="SAM" id="MobiDB-lite"/>
    </source>
</evidence>
<dbReference type="PANTHER" id="PTHR47938:SF35">
    <property type="entry name" value="PENTATRICOPEPTIDE REPEAT-CONTAINING PROTEIN 4, MITOCHONDRIAL-RELATED"/>
    <property type="match status" value="1"/>
</dbReference>
<dbReference type="EnsemblProtists" id="EOD04058">
    <property type="protein sequence ID" value="EOD04058"/>
    <property type="gene ID" value="EMIHUDRAFT_453959"/>
</dbReference>
<evidence type="ECO:0000256" key="1">
    <source>
        <dbReference type="PROSITE-ProRule" id="PRU00708"/>
    </source>
</evidence>
<dbReference type="GeneID" id="17250211"/>
<dbReference type="AlphaFoldDB" id="A0A0D3HYH3"/>
<name>A0A0D3HYH3_EMIH1</name>
<proteinExistence type="predicted"/>